<dbReference type="Proteomes" id="UP001302745">
    <property type="component" value="Unassembled WGS sequence"/>
</dbReference>
<reference evidence="1" key="2">
    <citation type="submission" date="2023-05" db="EMBL/GenBank/DDBJ databases">
        <authorList>
            <consortium name="Lawrence Berkeley National Laboratory"/>
            <person name="Steindorff A."/>
            <person name="Hensen N."/>
            <person name="Bonometti L."/>
            <person name="Westerberg I."/>
            <person name="Brannstrom I.O."/>
            <person name="Guillou S."/>
            <person name="Cros-Aarteil S."/>
            <person name="Calhoun S."/>
            <person name="Haridas S."/>
            <person name="Kuo A."/>
            <person name="Mondo S."/>
            <person name="Pangilinan J."/>
            <person name="Riley R."/>
            <person name="Labutti K."/>
            <person name="Andreopoulos B."/>
            <person name="Lipzen A."/>
            <person name="Chen C."/>
            <person name="Yanf M."/>
            <person name="Daum C."/>
            <person name="Ng V."/>
            <person name="Clum A."/>
            <person name="Ohm R."/>
            <person name="Martin F."/>
            <person name="Silar P."/>
            <person name="Natvig D."/>
            <person name="Lalanne C."/>
            <person name="Gautier V."/>
            <person name="Ament-Velasquez S.L."/>
            <person name="Kruys A."/>
            <person name="Hutchinson M.I."/>
            <person name="Powell A.J."/>
            <person name="Barry K."/>
            <person name="Miller A.N."/>
            <person name="Grigoriev I.V."/>
            <person name="Debuchy R."/>
            <person name="Gladieux P."/>
            <person name="Thoren M.H."/>
            <person name="Johannesson H."/>
        </authorList>
    </citation>
    <scope>NUCLEOTIDE SEQUENCE</scope>
    <source>
        <strain evidence="1">CBS 538.74</strain>
    </source>
</reference>
<gene>
    <name evidence="1" type="ORF">C8A00DRAFT_33114</name>
</gene>
<reference evidence="1" key="1">
    <citation type="journal article" date="2023" name="Mol. Phylogenet. Evol.">
        <title>Genome-scale phylogeny and comparative genomics of the fungal order Sordariales.</title>
        <authorList>
            <person name="Hensen N."/>
            <person name="Bonometti L."/>
            <person name="Westerberg I."/>
            <person name="Brannstrom I.O."/>
            <person name="Guillou S."/>
            <person name="Cros-Aarteil S."/>
            <person name="Calhoun S."/>
            <person name="Haridas S."/>
            <person name="Kuo A."/>
            <person name="Mondo S."/>
            <person name="Pangilinan J."/>
            <person name="Riley R."/>
            <person name="LaButti K."/>
            <person name="Andreopoulos B."/>
            <person name="Lipzen A."/>
            <person name="Chen C."/>
            <person name="Yan M."/>
            <person name="Daum C."/>
            <person name="Ng V."/>
            <person name="Clum A."/>
            <person name="Steindorff A."/>
            <person name="Ohm R.A."/>
            <person name="Martin F."/>
            <person name="Silar P."/>
            <person name="Natvig D.O."/>
            <person name="Lalanne C."/>
            <person name="Gautier V."/>
            <person name="Ament-Velasquez S.L."/>
            <person name="Kruys A."/>
            <person name="Hutchinson M.I."/>
            <person name="Powell A.J."/>
            <person name="Barry K."/>
            <person name="Miller A.N."/>
            <person name="Grigoriev I.V."/>
            <person name="Debuchy R."/>
            <person name="Gladieux P."/>
            <person name="Hiltunen Thoren M."/>
            <person name="Johannesson H."/>
        </authorList>
    </citation>
    <scope>NUCLEOTIDE SEQUENCE</scope>
    <source>
        <strain evidence="1">CBS 538.74</strain>
    </source>
</reference>
<evidence type="ECO:0000313" key="2">
    <source>
        <dbReference type="Proteomes" id="UP001302745"/>
    </source>
</evidence>
<organism evidence="1 2">
    <name type="scientific">Chaetomidium leptoderma</name>
    <dbReference type="NCBI Taxonomy" id="669021"/>
    <lineage>
        <taxon>Eukaryota</taxon>
        <taxon>Fungi</taxon>
        <taxon>Dikarya</taxon>
        <taxon>Ascomycota</taxon>
        <taxon>Pezizomycotina</taxon>
        <taxon>Sordariomycetes</taxon>
        <taxon>Sordariomycetidae</taxon>
        <taxon>Sordariales</taxon>
        <taxon>Chaetomiaceae</taxon>
        <taxon>Chaetomidium</taxon>
    </lineage>
</organism>
<proteinExistence type="predicted"/>
<name>A0AAN6ZXS6_9PEZI</name>
<dbReference type="EMBL" id="MU856921">
    <property type="protein sequence ID" value="KAK4154089.1"/>
    <property type="molecule type" value="Genomic_DNA"/>
</dbReference>
<evidence type="ECO:0000313" key="1">
    <source>
        <dbReference type="EMBL" id="KAK4154089.1"/>
    </source>
</evidence>
<keyword evidence="2" id="KW-1185">Reference proteome</keyword>
<sequence>MSQVINLSAAQRSRRQMARRLGFASARELESWEEEIVIDHFANFICDYLAMGYTIAPDKRGLVAFVDLDNAVEERIAMLEERRFELVLDPDKSEWTAKDHYKQFVIGVVADDKWLGKYGVEGAVIDKRGWTAKETTIKVVRFLEFLVQEWVNGPGDDSNREKEAGQVQVFRI</sequence>
<dbReference type="AlphaFoldDB" id="A0AAN6ZXS6"/>
<protein>
    <submittedName>
        <fullName evidence="1">Uncharacterized protein</fullName>
    </submittedName>
</protein>
<comment type="caution">
    <text evidence="1">The sequence shown here is derived from an EMBL/GenBank/DDBJ whole genome shotgun (WGS) entry which is preliminary data.</text>
</comment>
<accession>A0AAN6ZXS6</accession>